<evidence type="ECO:0000313" key="3">
    <source>
        <dbReference type="Proteomes" id="UP001497482"/>
    </source>
</evidence>
<dbReference type="EMBL" id="OZ035840">
    <property type="protein sequence ID" value="CAL1587399.1"/>
    <property type="molecule type" value="Genomic_DNA"/>
</dbReference>
<accession>A0AAV2KCU1</accession>
<name>A0AAV2KCU1_KNICA</name>
<dbReference type="AlphaFoldDB" id="A0AAV2KCU1"/>
<dbReference type="InterPro" id="IPR001304">
    <property type="entry name" value="C-type_lectin-like"/>
</dbReference>
<reference evidence="2 3" key="1">
    <citation type="submission" date="2024-04" db="EMBL/GenBank/DDBJ databases">
        <authorList>
            <person name="Waldvogel A.-M."/>
            <person name="Schoenle A."/>
        </authorList>
    </citation>
    <scope>NUCLEOTIDE SEQUENCE [LARGE SCALE GENOMIC DNA]</scope>
</reference>
<protein>
    <recommendedName>
        <fullName evidence="1">C-type lectin domain-containing protein</fullName>
    </recommendedName>
</protein>
<proteinExistence type="predicted"/>
<dbReference type="PANTHER" id="PTHR45784:SF3">
    <property type="entry name" value="C-TYPE LECTIN DOMAIN FAMILY 4 MEMBER K-LIKE-RELATED"/>
    <property type="match status" value="1"/>
</dbReference>
<evidence type="ECO:0000259" key="1">
    <source>
        <dbReference type="PROSITE" id="PS50041"/>
    </source>
</evidence>
<evidence type="ECO:0000313" key="2">
    <source>
        <dbReference type="EMBL" id="CAL1587399.1"/>
    </source>
</evidence>
<dbReference type="SUPFAM" id="SSF56436">
    <property type="entry name" value="C-type lectin-like"/>
    <property type="match status" value="1"/>
</dbReference>
<dbReference type="InterPro" id="IPR016186">
    <property type="entry name" value="C-type_lectin-like/link_sf"/>
</dbReference>
<sequence>MKIHNDTLQSGSDCSALHPFICFDDHMVLVQEQKTFEEALIHCRTHHGEFATITNQHQQRMVQEPVNQAQTDYTWIGLAYACFFEQWMWVNGDWVSAQHQNWENPKVLHGCDVAGAMTKEEPSKWFKLSLGKRLNFVCTVGCSCRRRKHVRSCLGADALR</sequence>
<gene>
    <name evidence="2" type="ORF">KC01_LOCUS17360</name>
</gene>
<dbReference type="InterPro" id="IPR016187">
    <property type="entry name" value="CTDL_fold"/>
</dbReference>
<dbReference type="Pfam" id="PF00059">
    <property type="entry name" value="Lectin_C"/>
    <property type="match status" value="1"/>
</dbReference>
<feature type="domain" description="C-type lectin" evidence="1">
    <location>
        <begin position="29"/>
        <end position="139"/>
    </location>
</feature>
<organism evidence="2 3">
    <name type="scientific">Knipowitschia caucasica</name>
    <name type="common">Caucasian dwarf goby</name>
    <name type="synonym">Pomatoschistus caucasicus</name>
    <dbReference type="NCBI Taxonomy" id="637954"/>
    <lineage>
        <taxon>Eukaryota</taxon>
        <taxon>Metazoa</taxon>
        <taxon>Chordata</taxon>
        <taxon>Craniata</taxon>
        <taxon>Vertebrata</taxon>
        <taxon>Euteleostomi</taxon>
        <taxon>Actinopterygii</taxon>
        <taxon>Neopterygii</taxon>
        <taxon>Teleostei</taxon>
        <taxon>Neoteleostei</taxon>
        <taxon>Acanthomorphata</taxon>
        <taxon>Gobiaria</taxon>
        <taxon>Gobiiformes</taxon>
        <taxon>Gobioidei</taxon>
        <taxon>Gobiidae</taxon>
        <taxon>Gobiinae</taxon>
        <taxon>Knipowitschia</taxon>
    </lineage>
</organism>
<dbReference type="PANTHER" id="PTHR45784">
    <property type="entry name" value="C-TYPE LECTIN DOMAIN FAMILY 20 MEMBER A-RELATED"/>
    <property type="match status" value="1"/>
</dbReference>
<dbReference type="PROSITE" id="PS50041">
    <property type="entry name" value="C_TYPE_LECTIN_2"/>
    <property type="match status" value="1"/>
</dbReference>
<dbReference type="CDD" id="cd00037">
    <property type="entry name" value="CLECT"/>
    <property type="match status" value="1"/>
</dbReference>
<dbReference type="Proteomes" id="UP001497482">
    <property type="component" value="Chromosome 18"/>
</dbReference>
<dbReference type="Gene3D" id="3.10.100.10">
    <property type="entry name" value="Mannose-Binding Protein A, subunit A"/>
    <property type="match status" value="1"/>
</dbReference>
<keyword evidence="3" id="KW-1185">Reference proteome</keyword>